<dbReference type="SUPFAM" id="SSF47616">
    <property type="entry name" value="GST C-terminal domain-like"/>
    <property type="match status" value="1"/>
</dbReference>
<dbReference type="InterPro" id="IPR019564">
    <property type="entry name" value="Sam37/metaxin_N"/>
</dbReference>
<keyword evidence="4" id="KW-1000">Mitochondrion outer membrane</keyword>
<dbReference type="InterPro" id="IPR036282">
    <property type="entry name" value="Glutathione-S-Trfase_C_sf"/>
</dbReference>
<dbReference type="CDD" id="cd03212">
    <property type="entry name" value="GST_C_Metaxin1_3"/>
    <property type="match status" value="1"/>
</dbReference>
<evidence type="ECO:0000256" key="3">
    <source>
        <dbReference type="ARBA" id="ARBA00022448"/>
    </source>
</evidence>
<keyword evidence="7" id="KW-0472">Membrane</keyword>
<evidence type="ECO:0000313" key="10">
    <source>
        <dbReference type="EMBL" id="KAL1117797.1"/>
    </source>
</evidence>
<organism evidence="10 11">
    <name type="scientific">Ranatra chinensis</name>
    <dbReference type="NCBI Taxonomy" id="642074"/>
    <lineage>
        <taxon>Eukaryota</taxon>
        <taxon>Metazoa</taxon>
        <taxon>Ecdysozoa</taxon>
        <taxon>Arthropoda</taxon>
        <taxon>Hexapoda</taxon>
        <taxon>Insecta</taxon>
        <taxon>Pterygota</taxon>
        <taxon>Neoptera</taxon>
        <taxon>Paraneoptera</taxon>
        <taxon>Hemiptera</taxon>
        <taxon>Heteroptera</taxon>
        <taxon>Panheteroptera</taxon>
        <taxon>Nepomorpha</taxon>
        <taxon>Nepidae</taxon>
        <taxon>Ranatrinae</taxon>
        <taxon>Ranatra</taxon>
    </lineage>
</organism>
<proteinExistence type="inferred from homology"/>
<accession>A0ABD0Y2U1</accession>
<keyword evidence="3" id="KW-0813">Transport</keyword>
<reference evidence="10 11" key="1">
    <citation type="submission" date="2024-07" db="EMBL/GenBank/DDBJ databases">
        <title>Chromosome-level genome assembly of the water stick insect Ranatra chinensis (Heteroptera: Nepidae).</title>
        <authorList>
            <person name="Liu X."/>
        </authorList>
    </citation>
    <scope>NUCLEOTIDE SEQUENCE [LARGE SCALE GENOMIC DNA]</scope>
    <source>
        <strain evidence="10">Cailab_2021Rc</strain>
        <tissue evidence="10">Muscle</tissue>
    </source>
</reference>
<protein>
    <recommendedName>
        <fullName evidence="12">Metaxin-1</fullName>
    </recommendedName>
</protein>
<dbReference type="GO" id="GO:0005741">
    <property type="term" value="C:mitochondrial outer membrane"/>
    <property type="evidence" value="ECO:0007669"/>
    <property type="project" value="UniProtKB-SubCell"/>
</dbReference>
<dbReference type="Pfam" id="PF10568">
    <property type="entry name" value="Tom37"/>
    <property type="match status" value="1"/>
</dbReference>
<comment type="caution">
    <text evidence="10">The sequence shown here is derived from an EMBL/GenBank/DDBJ whole genome shotgun (WGS) entry which is preliminary data.</text>
</comment>
<evidence type="ECO:0000256" key="4">
    <source>
        <dbReference type="ARBA" id="ARBA00022787"/>
    </source>
</evidence>
<comment type="similarity">
    <text evidence="2">Belongs to the metaxin family.</text>
</comment>
<evidence type="ECO:0000259" key="9">
    <source>
        <dbReference type="Pfam" id="PF17171"/>
    </source>
</evidence>
<dbReference type="Pfam" id="PF17171">
    <property type="entry name" value="GST_C_6"/>
    <property type="match status" value="1"/>
</dbReference>
<evidence type="ECO:0000256" key="5">
    <source>
        <dbReference type="ARBA" id="ARBA00022927"/>
    </source>
</evidence>
<dbReference type="PANTHER" id="PTHR12289">
    <property type="entry name" value="METAXIN RELATED"/>
    <property type="match status" value="1"/>
</dbReference>
<comment type="subcellular location">
    <subcellularLocation>
        <location evidence="1">Mitochondrion outer membrane</location>
    </subcellularLocation>
</comment>
<dbReference type="PANTHER" id="PTHR12289:SF41">
    <property type="entry name" value="FAILED AXON CONNECTIONS-RELATED"/>
    <property type="match status" value="1"/>
</dbReference>
<evidence type="ECO:0000259" key="8">
    <source>
        <dbReference type="Pfam" id="PF10568"/>
    </source>
</evidence>
<evidence type="ECO:0000313" key="11">
    <source>
        <dbReference type="Proteomes" id="UP001558652"/>
    </source>
</evidence>
<sequence length="231" mass="26756">TIDLQAYAKIADLDLEVRFTNNPFWSSKGALPVFYIGNQVYTSFEELVTYLKSKNIWPDYGLNAKEHAETTAYTNMLKEKLLPALLYVWWLDDKNCLRLTRPWYSKVLPFPFNFYYPNKYQNESRELIEAIFGDDDSKSDIETKVYGAAEKCLTALSVRLGDSDFMFGNHPRGLDATLYSYLAPLLKAPFPNPTLQNHLKACTNLFKFVTRINQHYFPTYTQGERYSNSEG</sequence>
<dbReference type="Proteomes" id="UP001558652">
    <property type="component" value="Unassembled WGS sequence"/>
</dbReference>
<evidence type="ECO:0008006" key="12">
    <source>
        <dbReference type="Google" id="ProtNLM"/>
    </source>
</evidence>
<dbReference type="InterPro" id="IPR050931">
    <property type="entry name" value="Mito_Protein_Transport_Metaxin"/>
</dbReference>
<keyword evidence="5" id="KW-0653">Protein transport</keyword>
<feature type="domain" description="Metaxin glutathione S-transferase" evidence="9">
    <location>
        <begin position="149"/>
        <end position="212"/>
    </location>
</feature>
<evidence type="ECO:0000256" key="2">
    <source>
        <dbReference type="ARBA" id="ARBA00009170"/>
    </source>
</evidence>
<name>A0ABD0Y2U1_9HEMI</name>
<gene>
    <name evidence="10" type="ORF">AAG570_004112</name>
</gene>
<feature type="non-terminal residue" evidence="10">
    <location>
        <position position="1"/>
    </location>
</feature>
<dbReference type="AlphaFoldDB" id="A0ABD0Y2U1"/>
<keyword evidence="6" id="KW-0496">Mitochondrion</keyword>
<feature type="domain" description="Mitochondrial outer membrane transport complex Sam37/metaxin N-terminal" evidence="8">
    <location>
        <begin position="3"/>
        <end position="121"/>
    </location>
</feature>
<dbReference type="GO" id="GO:0015031">
    <property type="term" value="P:protein transport"/>
    <property type="evidence" value="ECO:0007669"/>
    <property type="project" value="UniProtKB-KW"/>
</dbReference>
<evidence type="ECO:0000256" key="1">
    <source>
        <dbReference type="ARBA" id="ARBA00004294"/>
    </source>
</evidence>
<keyword evidence="11" id="KW-1185">Reference proteome</keyword>
<evidence type="ECO:0000256" key="7">
    <source>
        <dbReference type="ARBA" id="ARBA00023136"/>
    </source>
</evidence>
<evidence type="ECO:0000256" key="6">
    <source>
        <dbReference type="ARBA" id="ARBA00023128"/>
    </source>
</evidence>
<dbReference type="EMBL" id="JBFDAA010000015">
    <property type="protein sequence ID" value="KAL1117797.1"/>
    <property type="molecule type" value="Genomic_DNA"/>
</dbReference>
<dbReference type="InterPro" id="IPR033468">
    <property type="entry name" value="Metaxin_GST"/>
</dbReference>